<keyword evidence="4" id="KW-1185">Reference proteome</keyword>
<dbReference type="OrthoDB" id="799815at2"/>
<keyword evidence="1" id="KW-0472">Membrane</keyword>
<dbReference type="AlphaFoldDB" id="A0A1N6UHJ7"/>
<keyword evidence="1" id="KW-0812">Transmembrane</keyword>
<dbReference type="STRING" id="354630.SAMN05421821_10390"/>
<keyword evidence="1" id="KW-1133">Transmembrane helix</keyword>
<evidence type="ECO:0000313" key="2">
    <source>
        <dbReference type="EMBL" id="MBB6108856.1"/>
    </source>
</evidence>
<dbReference type="Proteomes" id="UP000541583">
    <property type="component" value="Unassembled WGS sequence"/>
</dbReference>
<proteinExistence type="predicted"/>
<evidence type="ECO:0000313" key="4">
    <source>
        <dbReference type="Proteomes" id="UP000541583"/>
    </source>
</evidence>
<reference evidence="4 5" key="1">
    <citation type="submission" date="2020-08" db="EMBL/GenBank/DDBJ databases">
        <title>Genomic Encyclopedia of Type Strains, Phase IV (KMG-V): Genome sequencing to study the core and pangenomes of soil and plant-associated prokaryotes.</title>
        <authorList>
            <person name="Whitman W."/>
        </authorList>
    </citation>
    <scope>NUCLEOTIDE SEQUENCE [LARGE SCALE GENOMIC DNA]</scope>
    <source>
        <strain evidence="2 4">ANJLi2</strain>
        <strain evidence="3 5">MP601</strain>
    </source>
</reference>
<dbReference type="RefSeq" id="WP_076372085.1">
    <property type="nucleotide sequence ID" value="NZ_FTMG01000003.1"/>
</dbReference>
<sequence length="110" mass="13070">MNKYYWILETKAFKITLLLVLFALSIVYSIVYNKKKEAALKSSDFVSATIIDITPSRSCTRIYVEYVYNGVKLRSDFSVMQDSFKIREKILLKVAKRYPDEYFEFVRKIR</sequence>
<name>A0A1N6UHJ7_9SPHI</name>
<feature type="transmembrane region" description="Helical" evidence="1">
    <location>
        <begin position="12"/>
        <end position="31"/>
    </location>
</feature>
<dbReference type="Proteomes" id="UP000548326">
    <property type="component" value="Unassembled WGS sequence"/>
</dbReference>
<comment type="caution">
    <text evidence="3">The sequence shown here is derived from an EMBL/GenBank/DDBJ whole genome shotgun (WGS) entry which is preliminary data.</text>
</comment>
<evidence type="ECO:0000313" key="3">
    <source>
        <dbReference type="EMBL" id="MBB6130449.1"/>
    </source>
</evidence>
<dbReference type="EMBL" id="JACHCA010000015">
    <property type="protein sequence ID" value="MBB6130449.1"/>
    <property type="molecule type" value="Genomic_DNA"/>
</dbReference>
<organism evidence="3 5">
    <name type="scientific">Mucilaginibacter lappiensis</name>
    <dbReference type="NCBI Taxonomy" id="354630"/>
    <lineage>
        <taxon>Bacteria</taxon>
        <taxon>Pseudomonadati</taxon>
        <taxon>Bacteroidota</taxon>
        <taxon>Sphingobacteriia</taxon>
        <taxon>Sphingobacteriales</taxon>
        <taxon>Sphingobacteriaceae</taxon>
        <taxon>Mucilaginibacter</taxon>
    </lineage>
</organism>
<gene>
    <name evidence="3" type="ORF">HDF22_004589</name>
    <name evidence="2" type="ORF">HDF23_001599</name>
</gene>
<evidence type="ECO:0000256" key="1">
    <source>
        <dbReference type="SAM" id="Phobius"/>
    </source>
</evidence>
<evidence type="ECO:0000313" key="5">
    <source>
        <dbReference type="Proteomes" id="UP000548326"/>
    </source>
</evidence>
<protein>
    <submittedName>
        <fullName evidence="3">Uncharacterized protein</fullName>
    </submittedName>
</protein>
<dbReference type="EMBL" id="JACHCB010000003">
    <property type="protein sequence ID" value="MBB6108856.1"/>
    <property type="molecule type" value="Genomic_DNA"/>
</dbReference>
<accession>A0A1N6UHJ7</accession>